<dbReference type="EMBL" id="JADFTS010000007">
    <property type="protein sequence ID" value="KAF9596805.1"/>
    <property type="molecule type" value="Genomic_DNA"/>
</dbReference>
<feature type="compositionally biased region" description="Polar residues" evidence="1">
    <location>
        <begin position="72"/>
        <end position="91"/>
    </location>
</feature>
<keyword evidence="3" id="KW-1185">Reference proteome</keyword>
<reference evidence="2 3" key="1">
    <citation type="submission" date="2020-10" db="EMBL/GenBank/DDBJ databases">
        <title>The Coptis chinensis genome and diversification of protoberbering-type alkaloids.</title>
        <authorList>
            <person name="Wang B."/>
            <person name="Shu S."/>
            <person name="Song C."/>
            <person name="Liu Y."/>
        </authorList>
    </citation>
    <scope>NUCLEOTIDE SEQUENCE [LARGE SCALE GENOMIC DNA]</scope>
    <source>
        <strain evidence="2">HL-2020</strain>
        <tissue evidence="2">Leaf</tissue>
    </source>
</reference>
<name>A0A835HCY2_9MAGN</name>
<protein>
    <submittedName>
        <fullName evidence="2">Uncharacterized protein</fullName>
    </submittedName>
</protein>
<evidence type="ECO:0000256" key="1">
    <source>
        <dbReference type="SAM" id="MobiDB-lite"/>
    </source>
</evidence>
<sequence>MFTQKKCLQVFRKNFLIVFLTVKRKLRKLVQCPLFMCVGMSMSKLFELLDSSDNSVRCSCLLFEFAGDRESPSGSKSNDMPVGQNVNDSATTTNNQLETSMQHIGSSSPTKNMHVSGGSNVEIHQSGQELTSTNGIINIDLNDPVKVLWT</sequence>
<gene>
    <name evidence="2" type="ORF">IFM89_013591</name>
</gene>
<organism evidence="2 3">
    <name type="scientific">Coptis chinensis</name>
    <dbReference type="NCBI Taxonomy" id="261450"/>
    <lineage>
        <taxon>Eukaryota</taxon>
        <taxon>Viridiplantae</taxon>
        <taxon>Streptophyta</taxon>
        <taxon>Embryophyta</taxon>
        <taxon>Tracheophyta</taxon>
        <taxon>Spermatophyta</taxon>
        <taxon>Magnoliopsida</taxon>
        <taxon>Ranunculales</taxon>
        <taxon>Ranunculaceae</taxon>
        <taxon>Coptidoideae</taxon>
        <taxon>Coptis</taxon>
    </lineage>
</organism>
<dbReference type="Proteomes" id="UP000631114">
    <property type="component" value="Unassembled WGS sequence"/>
</dbReference>
<accession>A0A835HCY2</accession>
<dbReference type="AlphaFoldDB" id="A0A835HCY2"/>
<comment type="caution">
    <text evidence="2">The sequence shown here is derived from an EMBL/GenBank/DDBJ whole genome shotgun (WGS) entry which is preliminary data.</text>
</comment>
<evidence type="ECO:0000313" key="2">
    <source>
        <dbReference type="EMBL" id="KAF9596805.1"/>
    </source>
</evidence>
<feature type="region of interest" description="Disordered" evidence="1">
    <location>
        <begin position="69"/>
        <end position="91"/>
    </location>
</feature>
<proteinExistence type="predicted"/>
<evidence type="ECO:0000313" key="3">
    <source>
        <dbReference type="Proteomes" id="UP000631114"/>
    </source>
</evidence>